<dbReference type="EMBL" id="JBHSPR010000129">
    <property type="protein sequence ID" value="MFC6023821.1"/>
    <property type="molecule type" value="Genomic_DNA"/>
</dbReference>
<evidence type="ECO:0000313" key="8">
    <source>
        <dbReference type="EMBL" id="MFC6023821.1"/>
    </source>
</evidence>
<name>A0ABW1KRM5_9ACTN</name>
<evidence type="ECO:0000256" key="3">
    <source>
        <dbReference type="ARBA" id="ARBA00023125"/>
    </source>
</evidence>
<dbReference type="PROSITE" id="PS50043">
    <property type="entry name" value="HTH_LUXR_2"/>
    <property type="match status" value="1"/>
</dbReference>
<evidence type="ECO:0000313" key="9">
    <source>
        <dbReference type="Proteomes" id="UP001596203"/>
    </source>
</evidence>
<protein>
    <submittedName>
        <fullName evidence="8">Response regulator</fullName>
    </submittedName>
</protein>
<dbReference type="CDD" id="cd17535">
    <property type="entry name" value="REC_NarL-like"/>
    <property type="match status" value="1"/>
</dbReference>
<evidence type="ECO:0000256" key="2">
    <source>
        <dbReference type="ARBA" id="ARBA00023015"/>
    </source>
</evidence>
<evidence type="ECO:0000256" key="1">
    <source>
        <dbReference type="ARBA" id="ARBA00022553"/>
    </source>
</evidence>
<feature type="domain" description="HTH luxR-type" evidence="6">
    <location>
        <begin position="149"/>
        <end position="214"/>
    </location>
</feature>
<keyword evidence="1 5" id="KW-0597">Phosphoprotein</keyword>
<dbReference type="PROSITE" id="PS50110">
    <property type="entry name" value="RESPONSE_REGULATORY"/>
    <property type="match status" value="1"/>
</dbReference>
<dbReference type="PANTHER" id="PTHR43214">
    <property type="entry name" value="TWO-COMPONENT RESPONSE REGULATOR"/>
    <property type="match status" value="1"/>
</dbReference>
<dbReference type="PROSITE" id="PS00622">
    <property type="entry name" value="HTH_LUXR_1"/>
    <property type="match status" value="1"/>
</dbReference>
<dbReference type="Gene3D" id="3.40.50.2300">
    <property type="match status" value="1"/>
</dbReference>
<keyword evidence="9" id="KW-1185">Reference proteome</keyword>
<accession>A0ABW1KRM5</accession>
<dbReference type="SUPFAM" id="SSF52172">
    <property type="entry name" value="CheY-like"/>
    <property type="match status" value="1"/>
</dbReference>
<keyword evidence="4" id="KW-0804">Transcription</keyword>
<organism evidence="8 9">
    <name type="scientific">Plantactinospora solaniradicis</name>
    <dbReference type="NCBI Taxonomy" id="1723736"/>
    <lineage>
        <taxon>Bacteria</taxon>
        <taxon>Bacillati</taxon>
        <taxon>Actinomycetota</taxon>
        <taxon>Actinomycetes</taxon>
        <taxon>Micromonosporales</taxon>
        <taxon>Micromonosporaceae</taxon>
        <taxon>Plantactinospora</taxon>
    </lineage>
</organism>
<dbReference type="Pfam" id="PF00196">
    <property type="entry name" value="GerE"/>
    <property type="match status" value="1"/>
</dbReference>
<dbReference type="InterPro" id="IPR058245">
    <property type="entry name" value="NreC/VraR/RcsB-like_REC"/>
</dbReference>
<comment type="caution">
    <text evidence="8">The sequence shown here is derived from an EMBL/GenBank/DDBJ whole genome shotgun (WGS) entry which is preliminary data.</text>
</comment>
<evidence type="ECO:0000256" key="4">
    <source>
        <dbReference type="ARBA" id="ARBA00023163"/>
    </source>
</evidence>
<evidence type="ECO:0000259" key="7">
    <source>
        <dbReference type="PROSITE" id="PS50110"/>
    </source>
</evidence>
<evidence type="ECO:0000256" key="5">
    <source>
        <dbReference type="PROSITE-ProRule" id="PRU00169"/>
    </source>
</evidence>
<dbReference type="PRINTS" id="PR00038">
    <property type="entry name" value="HTHLUXR"/>
</dbReference>
<dbReference type="InterPro" id="IPR011006">
    <property type="entry name" value="CheY-like_superfamily"/>
</dbReference>
<dbReference type="Proteomes" id="UP001596203">
    <property type="component" value="Unassembled WGS sequence"/>
</dbReference>
<proteinExistence type="predicted"/>
<dbReference type="CDD" id="cd06170">
    <property type="entry name" value="LuxR_C_like"/>
    <property type="match status" value="1"/>
</dbReference>
<gene>
    <name evidence="8" type="ORF">ACFP2T_47680</name>
</gene>
<dbReference type="SMART" id="SM00421">
    <property type="entry name" value="HTH_LUXR"/>
    <property type="match status" value="1"/>
</dbReference>
<dbReference type="PANTHER" id="PTHR43214:SF24">
    <property type="entry name" value="TRANSCRIPTIONAL REGULATORY PROTEIN NARL-RELATED"/>
    <property type="match status" value="1"/>
</dbReference>
<dbReference type="RefSeq" id="WP_377434668.1">
    <property type="nucleotide sequence ID" value="NZ_JBHSPR010000129.1"/>
</dbReference>
<feature type="modified residue" description="4-aspartylphosphate" evidence="5">
    <location>
        <position position="58"/>
    </location>
</feature>
<reference evidence="9" key="1">
    <citation type="journal article" date="2019" name="Int. J. Syst. Evol. Microbiol.">
        <title>The Global Catalogue of Microorganisms (GCM) 10K type strain sequencing project: providing services to taxonomists for standard genome sequencing and annotation.</title>
        <authorList>
            <consortium name="The Broad Institute Genomics Platform"/>
            <consortium name="The Broad Institute Genome Sequencing Center for Infectious Disease"/>
            <person name="Wu L."/>
            <person name="Ma J."/>
        </authorList>
    </citation>
    <scope>NUCLEOTIDE SEQUENCE [LARGE SCALE GENOMIC DNA]</scope>
    <source>
        <strain evidence="9">ZS-35-S2</strain>
    </source>
</reference>
<feature type="domain" description="Response regulatory" evidence="7">
    <location>
        <begin position="7"/>
        <end position="123"/>
    </location>
</feature>
<evidence type="ECO:0000259" key="6">
    <source>
        <dbReference type="PROSITE" id="PS50043"/>
    </source>
</evidence>
<dbReference type="SUPFAM" id="SSF46894">
    <property type="entry name" value="C-terminal effector domain of the bipartite response regulators"/>
    <property type="match status" value="1"/>
</dbReference>
<keyword evidence="2" id="KW-0805">Transcription regulation</keyword>
<dbReference type="Pfam" id="PF00072">
    <property type="entry name" value="Response_reg"/>
    <property type="match status" value="1"/>
</dbReference>
<dbReference type="InterPro" id="IPR016032">
    <property type="entry name" value="Sig_transdc_resp-reg_C-effctor"/>
</dbReference>
<sequence length="216" mass="22603">MPDKPVRVLIADDHPVFREGLAVLLSAIPGVEVVGTAADGTAAERATTELAPDVILMDVAMPGLNGVEATQRILATTPNLAVLMLTMSADNATLLAALRAGATGYLLKDAGPEEISRAIMAAANGEAIFGPAMARQVTNLFTHQAAAPPPPVFPQLTAREHEILVLIAKGLTNSQIARRLCLASKTIRNNVSHILTKLQVADRAEAIDVARRAGLA</sequence>
<dbReference type="InterPro" id="IPR039420">
    <property type="entry name" value="WalR-like"/>
</dbReference>
<keyword evidence="3" id="KW-0238">DNA-binding</keyword>
<dbReference type="InterPro" id="IPR001789">
    <property type="entry name" value="Sig_transdc_resp-reg_receiver"/>
</dbReference>
<dbReference type="InterPro" id="IPR000792">
    <property type="entry name" value="Tscrpt_reg_LuxR_C"/>
</dbReference>
<dbReference type="SMART" id="SM00448">
    <property type="entry name" value="REC"/>
    <property type="match status" value="1"/>
</dbReference>